<dbReference type="EMBL" id="JACHBT010000010">
    <property type="protein sequence ID" value="MBB6505203.1"/>
    <property type="molecule type" value="Genomic_DNA"/>
</dbReference>
<comment type="caution">
    <text evidence="2">The sequence shown here is derived from an EMBL/GenBank/DDBJ whole genome shotgun (WGS) entry which is preliminary data.</text>
</comment>
<sequence length="533" mass="57557">MLDFTRIIAGVAGQRETFEELVCQIARRLPPAGNAEFRRIHGAGGDGGVEAVWLLMTGEEVGYQAKYYLTSAGIDWNAIDGSVATALSTHPALTTMYIAIACSLIGTTNRRTKKGEPTANGWTEWDKHKKTWTAAAKALGRTVEFIPWTAPDLEELLTRPETVGLSAYWFGDIELTPTRLAAECQRTIDALEERYHPEDHVDVSTRSVFDGLLHNATLARSVAAARAAIVETRNIGRRPSLLSSEDSERLDATGTRVTQIVDAMASPCGPGDRPAYPAWDATALELRKMLFDSIQAASDLARKAKATPSAKPNPPTAEASNERAALDYHVEALRKLQDAVGGVLQLLASSECRADASRFALLDGRAGSGKSHLIASEIERALADGAPALFMLGTDFSIHGTPENQTLAHFEWRQSTFDELLGALSARAEAAGTRGIVAIDALNEGAGATLWRTALLGFAKRVLAFPNLALCVLRHSRTSRGSTASQAVRRSISLRGTTRAGRSKWRRPHRPAARPSTYRAADPRTGRPSRGST</sequence>
<feature type="region of interest" description="Disordered" evidence="1">
    <location>
        <begin position="482"/>
        <end position="533"/>
    </location>
</feature>
<dbReference type="Proteomes" id="UP000522313">
    <property type="component" value="Unassembled WGS sequence"/>
</dbReference>
<organism evidence="2 3">
    <name type="scientific">Sphingomonas endophytica</name>
    <dbReference type="NCBI Taxonomy" id="869719"/>
    <lineage>
        <taxon>Bacteria</taxon>
        <taxon>Pseudomonadati</taxon>
        <taxon>Pseudomonadota</taxon>
        <taxon>Alphaproteobacteria</taxon>
        <taxon>Sphingomonadales</taxon>
        <taxon>Sphingomonadaceae</taxon>
        <taxon>Sphingomonas</taxon>
    </lineage>
</organism>
<protein>
    <submittedName>
        <fullName evidence="2">Uncharacterized protein</fullName>
    </submittedName>
</protein>
<proteinExistence type="predicted"/>
<evidence type="ECO:0000256" key="1">
    <source>
        <dbReference type="SAM" id="MobiDB-lite"/>
    </source>
</evidence>
<name>A0A7X0MQ59_9SPHN</name>
<evidence type="ECO:0000313" key="2">
    <source>
        <dbReference type="EMBL" id="MBB6505203.1"/>
    </source>
</evidence>
<feature type="compositionally biased region" description="Basic residues" evidence="1">
    <location>
        <begin position="501"/>
        <end position="512"/>
    </location>
</feature>
<gene>
    <name evidence="2" type="ORF">F4693_002190</name>
</gene>
<reference evidence="2 3" key="2">
    <citation type="submission" date="2020-08" db="EMBL/GenBank/DDBJ databases">
        <authorList>
            <person name="Partida-Martinez L."/>
            <person name="Huntemann M."/>
            <person name="Clum A."/>
            <person name="Wang J."/>
            <person name="Palaniappan K."/>
            <person name="Ritter S."/>
            <person name="Chen I.-M."/>
            <person name="Stamatis D."/>
            <person name="Reddy T."/>
            <person name="O'Malley R."/>
            <person name="Daum C."/>
            <person name="Shapiro N."/>
            <person name="Ivanova N."/>
            <person name="Kyrpides N."/>
            <person name="Woyke T."/>
        </authorList>
    </citation>
    <scope>NUCLEOTIDE SEQUENCE [LARGE SCALE GENOMIC DNA]</scope>
    <source>
        <strain evidence="2 3">AS3.13</strain>
    </source>
</reference>
<reference evidence="2 3" key="1">
    <citation type="submission" date="2020-08" db="EMBL/GenBank/DDBJ databases">
        <title>The Agave Microbiome: Exploring the role of microbial communities in plant adaptations to desert environments.</title>
        <authorList>
            <person name="Partida-Martinez L.P."/>
        </authorList>
    </citation>
    <scope>NUCLEOTIDE SEQUENCE [LARGE SCALE GENOMIC DNA]</scope>
    <source>
        <strain evidence="2 3">AS3.13</strain>
    </source>
</reference>
<evidence type="ECO:0000313" key="3">
    <source>
        <dbReference type="Proteomes" id="UP000522313"/>
    </source>
</evidence>
<dbReference type="AlphaFoldDB" id="A0A7X0MQ59"/>
<accession>A0A7X0MQ59</accession>
<dbReference type="RefSeq" id="WP_184505859.1">
    <property type="nucleotide sequence ID" value="NZ_JACHBT010000010.1"/>
</dbReference>